<organism evidence="1 2">
    <name type="scientific">Olea europaea subsp. europaea</name>
    <dbReference type="NCBI Taxonomy" id="158383"/>
    <lineage>
        <taxon>Eukaryota</taxon>
        <taxon>Viridiplantae</taxon>
        <taxon>Streptophyta</taxon>
        <taxon>Embryophyta</taxon>
        <taxon>Tracheophyta</taxon>
        <taxon>Spermatophyta</taxon>
        <taxon>Magnoliopsida</taxon>
        <taxon>eudicotyledons</taxon>
        <taxon>Gunneridae</taxon>
        <taxon>Pentapetalae</taxon>
        <taxon>asterids</taxon>
        <taxon>lamiids</taxon>
        <taxon>Lamiales</taxon>
        <taxon>Oleaceae</taxon>
        <taxon>Oleeae</taxon>
        <taxon>Olea</taxon>
    </lineage>
</organism>
<dbReference type="AlphaFoldDB" id="A0A8S0R888"/>
<comment type="caution">
    <text evidence="1">The sequence shown here is derived from an EMBL/GenBank/DDBJ whole genome shotgun (WGS) entry which is preliminary data.</text>
</comment>
<keyword evidence="2" id="KW-1185">Reference proteome</keyword>
<dbReference type="Gramene" id="OE9A022441T1">
    <property type="protein sequence ID" value="OE9A022441C1"/>
    <property type="gene ID" value="OE9A022441"/>
</dbReference>
<accession>A0A8S0R888</accession>
<gene>
    <name evidence="1" type="ORF">OLEA9_A022441</name>
</gene>
<reference evidence="1 2" key="1">
    <citation type="submission" date="2019-12" db="EMBL/GenBank/DDBJ databases">
        <authorList>
            <person name="Alioto T."/>
            <person name="Alioto T."/>
            <person name="Gomez Garrido J."/>
        </authorList>
    </citation>
    <scope>NUCLEOTIDE SEQUENCE [LARGE SCALE GENOMIC DNA]</scope>
</reference>
<sequence length="95" mass="10563">MILDRSRSVMGAKFMEKMQGAQLSVTQNNDDTQGHINAYLRSEAHGVEDNTSSVKFKAGVKGRRAIEHIFGRNQNSGQHAKPCGLKALKPMRSHR</sequence>
<evidence type="ECO:0000313" key="1">
    <source>
        <dbReference type="EMBL" id="CAA2974598.1"/>
    </source>
</evidence>
<protein>
    <submittedName>
        <fullName evidence="1">Uncharacterized protein</fullName>
    </submittedName>
</protein>
<name>A0A8S0R888_OLEEU</name>
<evidence type="ECO:0000313" key="2">
    <source>
        <dbReference type="Proteomes" id="UP000594638"/>
    </source>
</evidence>
<dbReference type="Proteomes" id="UP000594638">
    <property type="component" value="Unassembled WGS sequence"/>
</dbReference>
<proteinExistence type="predicted"/>
<dbReference type="EMBL" id="CACTIH010002185">
    <property type="protein sequence ID" value="CAA2974598.1"/>
    <property type="molecule type" value="Genomic_DNA"/>
</dbReference>